<reference evidence="5" key="2">
    <citation type="submission" date="2023-06" db="EMBL/GenBank/DDBJ databases">
        <authorList>
            <consortium name="Lawrence Berkeley National Laboratory"/>
            <person name="Haridas S."/>
            <person name="Hensen N."/>
            <person name="Bonometti L."/>
            <person name="Westerberg I."/>
            <person name="Brannstrom I.O."/>
            <person name="Guillou S."/>
            <person name="Cros-Aarteil S."/>
            <person name="Calhoun S."/>
            <person name="Kuo A."/>
            <person name="Mondo S."/>
            <person name="Pangilinan J."/>
            <person name="Riley R."/>
            <person name="Labutti K."/>
            <person name="Andreopoulos B."/>
            <person name="Lipzen A."/>
            <person name="Chen C."/>
            <person name="Yanf M."/>
            <person name="Daum C."/>
            <person name="Ng V."/>
            <person name="Clum A."/>
            <person name="Steindorff A."/>
            <person name="Ohm R."/>
            <person name="Martin F."/>
            <person name="Silar P."/>
            <person name="Natvig D."/>
            <person name="Lalanne C."/>
            <person name="Gautier V."/>
            <person name="Ament-Velasquez S.L."/>
            <person name="Kruys A."/>
            <person name="Hutchinson M.I."/>
            <person name="Powell A.J."/>
            <person name="Barry K."/>
            <person name="Miller A.N."/>
            <person name="Grigoriev I.V."/>
            <person name="Debuchy R."/>
            <person name="Gladieux P."/>
            <person name="Thoren M.H."/>
            <person name="Johannesson H."/>
        </authorList>
    </citation>
    <scope>NUCLEOTIDE SEQUENCE</scope>
    <source>
        <strain evidence="5">CBS 118394</strain>
    </source>
</reference>
<comment type="caution">
    <text evidence="5">The sequence shown here is derived from an EMBL/GenBank/DDBJ whole genome shotgun (WGS) entry which is preliminary data.</text>
</comment>
<protein>
    <recommendedName>
        <fullName evidence="4">C2H2-type domain-containing protein</fullName>
    </recommendedName>
</protein>
<keyword evidence="2" id="KW-0863">Zinc-finger</keyword>
<dbReference type="Gene3D" id="3.40.50.300">
    <property type="entry name" value="P-loop containing nucleotide triphosphate hydrolases"/>
    <property type="match status" value="1"/>
</dbReference>
<feature type="domain" description="C2H2-type" evidence="4">
    <location>
        <begin position="1063"/>
        <end position="1090"/>
    </location>
</feature>
<dbReference type="InterPro" id="IPR056884">
    <property type="entry name" value="NPHP3-like_N"/>
</dbReference>
<accession>A0AAE0HZX0</accession>
<gene>
    <name evidence="5" type="ORF">B0H66DRAFT_274517</name>
</gene>
<dbReference type="SMART" id="SM00355">
    <property type="entry name" value="ZnF_C2H2"/>
    <property type="match status" value="4"/>
</dbReference>
<keyword evidence="6" id="KW-1185">Reference proteome</keyword>
<reference evidence="5" key="1">
    <citation type="journal article" date="2023" name="Mol. Phylogenet. Evol.">
        <title>Genome-scale phylogeny and comparative genomics of the fungal order Sordariales.</title>
        <authorList>
            <person name="Hensen N."/>
            <person name="Bonometti L."/>
            <person name="Westerberg I."/>
            <person name="Brannstrom I.O."/>
            <person name="Guillou S."/>
            <person name="Cros-Aarteil S."/>
            <person name="Calhoun S."/>
            <person name="Haridas S."/>
            <person name="Kuo A."/>
            <person name="Mondo S."/>
            <person name="Pangilinan J."/>
            <person name="Riley R."/>
            <person name="LaButti K."/>
            <person name="Andreopoulos B."/>
            <person name="Lipzen A."/>
            <person name="Chen C."/>
            <person name="Yan M."/>
            <person name="Daum C."/>
            <person name="Ng V."/>
            <person name="Clum A."/>
            <person name="Steindorff A."/>
            <person name="Ohm R.A."/>
            <person name="Martin F."/>
            <person name="Silar P."/>
            <person name="Natvig D.O."/>
            <person name="Lalanne C."/>
            <person name="Gautier V."/>
            <person name="Ament-Velasquez S.L."/>
            <person name="Kruys A."/>
            <person name="Hutchinson M.I."/>
            <person name="Powell A.J."/>
            <person name="Barry K."/>
            <person name="Miller A.N."/>
            <person name="Grigoriev I.V."/>
            <person name="Debuchy R."/>
            <person name="Gladieux P."/>
            <person name="Hiltunen Thoren M."/>
            <person name="Johannesson H."/>
        </authorList>
    </citation>
    <scope>NUCLEOTIDE SEQUENCE</scope>
    <source>
        <strain evidence="5">CBS 118394</strain>
    </source>
</reference>
<keyword evidence="2" id="KW-0479">Metal-binding</keyword>
<sequence length="1093" mass="125862">MAAITRTETIEITEDDASTVDPFTRTTEEIFRAALDDFKLTLTEAQRDTFPGKGLSHVKCKIMSIQHHQERLKAMMNFSRIQFYLERFAEFDAVCQCTKIGGDESAELSAYIWGPSTYILQVSQEDHTVLDVVLDAYQKFGKRIPDLQVYSSMIKERANMMKCVAFMYHDLLQFYRNLVKLLTGRGWKKTFHANWRDYGQSFEALLESFDAHGEVLKKLLAAWKKQASDDNNQRLNDHILQYQDDRQITHGHAAQYQQDRDALVEGAQASQDMHRQLNDHILQSNDNHRELQRHIAQYEEDRLERLRVAKVEEKKRKMDQRADVLQWMSTPGASQREYHETAKNARSEFPDTGMWVLTEDKIFDWMNAETPTKSMVWMNGKKGAGKTVLSSLIIENCEMKPDFKTSYFYCREDDTNQNTCVSVLKGILRQMVSHNEDLLPSCYEKRGRGEERLHDLATIKSLLDLFCEYDMNQFIVIDGLDECIAAEIKPLVQYWASVVDKCDNYKPGKIRVLLVGQDISDIRKLACMQSADIFELHPTQSGRDIHKYLDVQFEKLQKEYDLTEDEARMAQELICSKAEGMFLYAVLTVENLLAQATTGDVKAEIRADRLPSSLEAAYKKIIDRLQRNPGERQWAMAKKIFGWLARAKRPLQWHELQAALSIQPDHRPGEDPIDFHNNQLRKDIREICGSLVQVLEDRIEFIHSTTRSHIVKSEHLDARVIETDLTLICLKYLTLPCFDSNITSDDLEHYATIGWYAFQDYAISKWKHHLESMITIALPLFQDPNSGPLYEEKFCAVLTGFLDFHKASIAAAAQEKTQTKSGRTIVLVPASASTPPLLSPPASQQSLTDSRSSTPLSAQTQPGQLYPQQQGTIDPALFCQKFQQTRFYPQLVQLWTHVCKHQTSDFKERNKVSLLHLDAFLGKIRTTLQTLATSPTKMDVKSLRKLYGTRFYKCHRVTCDYFHEGYDSKSALDKHSNRHDRPFQCPFSCSLVPFGFSSNKDRERHIRQYHPDEADGPSQFVAATEAKKTVAEAKWPCDLCGKKFTRLTIKKAHVDSHYGTRRHACEACGKMFTRSYDRNRHRKIHTRRAGGGR</sequence>
<dbReference type="AlphaFoldDB" id="A0AAE0HZX0"/>
<feature type="domain" description="C2H2-type" evidence="4">
    <location>
        <begin position="1035"/>
        <end position="1062"/>
    </location>
</feature>
<dbReference type="InterPro" id="IPR036236">
    <property type="entry name" value="Znf_C2H2_sf"/>
</dbReference>
<dbReference type="SUPFAM" id="SSF57667">
    <property type="entry name" value="beta-beta-alpha zinc fingers"/>
    <property type="match status" value="1"/>
</dbReference>
<dbReference type="Pfam" id="PF22939">
    <property type="entry name" value="WHD_GPIID"/>
    <property type="match status" value="1"/>
</dbReference>
<feature type="compositionally biased region" description="Low complexity" evidence="3">
    <location>
        <begin position="831"/>
        <end position="848"/>
    </location>
</feature>
<evidence type="ECO:0000256" key="1">
    <source>
        <dbReference type="ARBA" id="ARBA00022737"/>
    </source>
</evidence>
<evidence type="ECO:0000313" key="6">
    <source>
        <dbReference type="Proteomes" id="UP001283341"/>
    </source>
</evidence>
<dbReference type="InterPro" id="IPR027417">
    <property type="entry name" value="P-loop_NTPase"/>
</dbReference>
<feature type="compositionally biased region" description="Polar residues" evidence="3">
    <location>
        <begin position="849"/>
        <end position="858"/>
    </location>
</feature>
<keyword evidence="2" id="KW-0862">Zinc</keyword>
<dbReference type="InterPro" id="IPR013087">
    <property type="entry name" value="Znf_C2H2_type"/>
</dbReference>
<dbReference type="GO" id="GO:0008270">
    <property type="term" value="F:zinc ion binding"/>
    <property type="evidence" value="ECO:0007669"/>
    <property type="project" value="UniProtKB-KW"/>
</dbReference>
<proteinExistence type="predicted"/>
<keyword evidence="1" id="KW-0677">Repeat</keyword>
<dbReference type="Pfam" id="PF24883">
    <property type="entry name" value="NPHP3_N"/>
    <property type="match status" value="1"/>
</dbReference>
<evidence type="ECO:0000256" key="3">
    <source>
        <dbReference type="SAM" id="MobiDB-lite"/>
    </source>
</evidence>
<dbReference type="PANTHER" id="PTHR10039">
    <property type="entry name" value="AMELOGENIN"/>
    <property type="match status" value="1"/>
</dbReference>
<dbReference type="SUPFAM" id="SSF52540">
    <property type="entry name" value="P-loop containing nucleoside triphosphate hydrolases"/>
    <property type="match status" value="1"/>
</dbReference>
<organism evidence="5 6">
    <name type="scientific">Apodospora peruviana</name>
    <dbReference type="NCBI Taxonomy" id="516989"/>
    <lineage>
        <taxon>Eukaryota</taxon>
        <taxon>Fungi</taxon>
        <taxon>Dikarya</taxon>
        <taxon>Ascomycota</taxon>
        <taxon>Pezizomycotina</taxon>
        <taxon>Sordariomycetes</taxon>
        <taxon>Sordariomycetidae</taxon>
        <taxon>Sordariales</taxon>
        <taxon>Lasiosphaeriaceae</taxon>
        <taxon>Apodospora</taxon>
    </lineage>
</organism>
<dbReference type="InterPro" id="IPR054471">
    <property type="entry name" value="GPIID_WHD"/>
</dbReference>
<dbReference type="PROSITE" id="PS50157">
    <property type="entry name" value="ZINC_FINGER_C2H2_2"/>
    <property type="match status" value="2"/>
</dbReference>
<dbReference type="EMBL" id="JAUEDM010000005">
    <property type="protein sequence ID" value="KAK3315983.1"/>
    <property type="molecule type" value="Genomic_DNA"/>
</dbReference>
<evidence type="ECO:0000313" key="5">
    <source>
        <dbReference type="EMBL" id="KAK3315983.1"/>
    </source>
</evidence>
<dbReference type="Gene3D" id="3.30.160.60">
    <property type="entry name" value="Classic Zinc Finger"/>
    <property type="match status" value="2"/>
</dbReference>
<evidence type="ECO:0000259" key="4">
    <source>
        <dbReference type="PROSITE" id="PS50157"/>
    </source>
</evidence>
<dbReference type="Proteomes" id="UP001283341">
    <property type="component" value="Unassembled WGS sequence"/>
</dbReference>
<dbReference type="PROSITE" id="PS00028">
    <property type="entry name" value="ZINC_FINGER_C2H2_1"/>
    <property type="match status" value="2"/>
</dbReference>
<dbReference type="PANTHER" id="PTHR10039:SF14">
    <property type="entry name" value="NACHT DOMAIN-CONTAINING PROTEIN"/>
    <property type="match status" value="1"/>
</dbReference>
<name>A0AAE0HZX0_9PEZI</name>
<feature type="region of interest" description="Disordered" evidence="3">
    <location>
        <begin position="831"/>
        <end position="865"/>
    </location>
</feature>
<evidence type="ECO:0000256" key="2">
    <source>
        <dbReference type="PROSITE-ProRule" id="PRU00042"/>
    </source>
</evidence>